<proteinExistence type="predicted"/>
<sequence>MGDTKATRFDFLQIIALLMLLCFGSCKKQDNQEDKAMLNPPVRTYIVTARIDKKGTNSNSEGTAVLKGEYDEATKLLSYKLEYSALVPELITFRNGPKGSVGVLIKELYRNSGKAISLPLSGSLLLSPLQERNLLKGQWFVSINTLELTPEISGYLTLKQK</sequence>
<evidence type="ECO:0000313" key="2">
    <source>
        <dbReference type="Proteomes" id="UP001214530"/>
    </source>
</evidence>
<name>A0AAJ5WBI1_9SPHI</name>
<evidence type="ECO:0000313" key="1">
    <source>
        <dbReference type="EMBL" id="WEK21561.1"/>
    </source>
</evidence>
<protein>
    <recommendedName>
        <fullName evidence="3">CHRD domain-containing protein</fullName>
    </recommendedName>
</protein>
<gene>
    <name evidence="1" type="ORF">P0Y49_10470</name>
</gene>
<organism evidence="1 2">
    <name type="scientific">Candidatus Pedobacter colombiensis</name>
    <dbReference type="NCBI Taxonomy" id="3121371"/>
    <lineage>
        <taxon>Bacteria</taxon>
        <taxon>Pseudomonadati</taxon>
        <taxon>Bacteroidota</taxon>
        <taxon>Sphingobacteriia</taxon>
        <taxon>Sphingobacteriales</taxon>
        <taxon>Sphingobacteriaceae</taxon>
        <taxon>Pedobacter</taxon>
    </lineage>
</organism>
<accession>A0AAJ5WBI1</accession>
<dbReference type="Proteomes" id="UP001214530">
    <property type="component" value="Chromosome"/>
</dbReference>
<reference evidence="1" key="1">
    <citation type="submission" date="2023-03" db="EMBL/GenBank/DDBJ databases">
        <title>Andean soil-derived lignocellulolytic bacterial consortium as a source of novel taxa and putative plastic-active enzymes.</title>
        <authorList>
            <person name="Diaz-Garcia L."/>
            <person name="Chuvochina M."/>
            <person name="Feuerriegel G."/>
            <person name="Bunk B."/>
            <person name="Sproer C."/>
            <person name="Streit W.R."/>
            <person name="Rodriguez L.M."/>
            <person name="Overmann J."/>
            <person name="Jimenez D.J."/>
        </authorList>
    </citation>
    <scope>NUCLEOTIDE SEQUENCE</scope>
    <source>
        <strain evidence="1">MAG 3858</strain>
    </source>
</reference>
<dbReference type="EMBL" id="CP119313">
    <property type="protein sequence ID" value="WEK21561.1"/>
    <property type="molecule type" value="Genomic_DNA"/>
</dbReference>
<evidence type="ECO:0008006" key="3">
    <source>
        <dbReference type="Google" id="ProtNLM"/>
    </source>
</evidence>
<dbReference type="AlphaFoldDB" id="A0AAJ5WBI1"/>